<evidence type="ECO:0000313" key="4">
    <source>
        <dbReference type="Proteomes" id="UP000238701"/>
    </source>
</evidence>
<gene>
    <name evidence="2 3" type="primary">cutC</name>
    <name evidence="3" type="ORF">SBA1_950019</name>
</gene>
<comment type="subcellular location">
    <subcellularLocation>
        <location evidence="2">Cytoplasm</location>
    </subcellularLocation>
</comment>
<keyword evidence="2" id="KW-0963">Cytoplasm</keyword>
<comment type="caution">
    <text evidence="2">Once thought to be involved in copper homeostasis, experiments in E.coli have shown this is not the case.</text>
</comment>
<dbReference type="InterPro" id="IPR005627">
    <property type="entry name" value="CutC-like"/>
</dbReference>
<dbReference type="InterPro" id="IPR036822">
    <property type="entry name" value="CutC-like_dom_sf"/>
</dbReference>
<protein>
    <recommendedName>
        <fullName evidence="2">PF03932 family protein CutC</fullName>
    </recommendedName>
</protein>
<evidence type="ECO:0000256" key="2">
    <source>
        <dbReference type="HAMAP-Rule" id="MF_00795"/>
    </source>
</evidence>
<evidence type="ECO:0000256" key="1">
    <source>
        <dbReference type="ARBA" id="ARBA00007768"/>
    </source>
</evidence>
<evidence type="ECO:0000313" key="3">
    <source>
        <dbReference type="EMBL" id="SPF49870.1"/>
    </source>
</evidence>
<name>A0A2U3LDF5_9BACT</name>
<organism evidence="3 4">
    <name type="scientific">Candidatus Sulfotelmatobacter kueseliae</name>
    <dbReference type="NCBI Taxonomy" id="2042962"/>
    <lineage>
        <taxon>Bacteria</taxon>
        <taxon>Pseudomonadati</taxon>
        <taxon>Acidobacteriota</taxon>
        <taxon>Terriglobia</taxon>
        <taxon>Terriglobales</taxon>
        <taxon>Candidatus Korobacteraceae</taxon>
        <taxon>Candidatus Sulfotelmatobacter</taxon>
    </lineage>
</organism>
<dbReference type="OrthoDB" id="9815677at2"/>
<dbReference type="Proteomes" id="UP000238701">
    <property type="component" value="Unassembled WGS sequence"/>
</dbReference>
<reference evidence="4" key="1">
    <citation type="submission" date="2018-02" db="EMBL/GenBank/DDBJ databases">
        <authorList>
            <person name="Hausmann B."/>
        </authorList>
    </citation>
    <scope>NUCLEOTIDE SEQUENCE [LARGE SCALE GENOMIC DNA]</scope>
    <source>
        <strain evidence="4">Peat soil MAG SbA1</strain>
    </source>
</reference>
<sequence length="259" mass="27626">MNNSVLVEICVDSTASALAAERGGAHRVELCGDLLEGGITPSAGLIETVRQKVRLGIHVIIRPRGGDFCYTSDEFESMKRDVLTAKELGADGVVFGILKEDGHVDTARTRSLVELARPLNSTFHRGFDMSVDLNQALEDVIHSGIHRVLTSGGEQNAEDGIATIARLVAAAKNRVAVMVGGGIRETNVRRILAETGAREIHANVSHSVASPMMYRNSKISLGAVKGSEYQRVVVLHDRVRRLLEAASNGAPSLAPSTAG</sequence>
<proteinExistence type="inferred from homology"/>
<dbReference type="EMBL" id="OMOD01000194">
    <property type="protein sequence ID" value="SPF49870.1"/>
    <property type="molecule type" value="Genomic_DNA"/>
</dbReference>
<dbReference type="HAMAP" id="MF_00795">
    <property type="entry name" value="CutC"/>
    <property type="match status" value="1"/>
</dbReference>
<dbReference type="PANTHER" id="PTHR12598:SF0">
    <property type="entry name" value="COPPER HOMEOSTASIS PROTEIN CUTC HOMOLOG"/>
    <property type="match status" value="1"/>
</dbReference>
<dbReference type="CDD" id="cd00945">
    <property type="entry name" value="Aldolase_Class_I"/>
    <property type="match status" value="1"/>
</dbReference>
<dbReference type="Pfam" id="PF03932">
    <property type="entry name" value="CutC"/>
    <property type="match status" value="1"/>
</dbReference>
<dbReference type="GO" id="GO:0005737">
    <property type="term" value="C:cytoplasm"/>
    <property type="evidence" value="ECO:0007669"/>
    <property type="project" value="UniProtKB-SubCell"/>
</dbReference>
<dbReference type="SUPFAM" id="SSF110395">
    <property type="entry name" value="CutC-like"/>
    <property type="match status" value="1"/>
</dbReference>
<dbReference type="GO" id="GO:0005507">
    <property type="term" value="F:copper ion binding"/>
    <property type="evidence" value="ECO:0007669"/>
    <property type="project" value="TreeGrafter"/>
</dbReference>
<dbReference type="PANTHER" id="PTHR12598">
    <property type="entry name" value="COPPER HOMEOSTASIS PROTEIN CUTC"/>
    <property type="match status" value="1"/>
</dbReference>
<comment type="similarity">
    <text evidence="1 2">Belongs to the CutC family.</text>
</comment>
<dbReference type="AlphaFoldDB" id="A0A2U3LDF5"/>
<accession>A0A2U3LDF5</accession>
<dbReference type="FunFam" id="3.20.20.380:FF:000001">
    <property type="entry name" value="Copper homeostasis protein CutC"/>
    <property type="match status" value="1"/>
</dbReference>
<dbReference type="Gene3D" id="3.20.20.380">
    <property type="entry name" value="Copper homeostasis (CutC) domain"/>
    <property type="match status" value="1"/>
</dbReference>